<comment type="caution">
    <text evidence="1">The sequence shown here is derived from an EMBL/GenBank/DDBJ whole genome shotgun (WGS) entry which is preliminary data.</text>
</comment>
<gene>
    <name evidence="1" type="ORF">LCGC14_1730230</name>
</gene>
<reference evidence="1" key="1">
    <citation type="journal article" date="2015" name="Nature">
        <title>Complex archaea that bridge the gap between prokaryotes and eukaryotes.</title>
        <authorList>
            <person name="Spang A."/>
            <person name="Saw J.H."/>
            <person name="Jorgensen S.L."/>
            <person name="Zaremba-Niedzwiedzka K."/>
            <person name="Martijn J."/>
            <person name="Lind A.E."/>
            <person name="van Eijk R."/>
            <person name="Schleper C."/>
            <person name="Guy L."/>
            <person name="Ettema T.J."/>
        </authorList>
    </citation>
    <scope>NUCLEOTIDE SEQUENCE</scope>
</reference>
<evidence type="ECO:0000313" key="1">
    <source>
        <dbReference type="EMBL" id="KKM07803.1"/>
    </source>
</evidence>
<dbReference type="AlphaFoldDB" id="A0A0F9K9I7"/>
<name>A0A0F9K9I7_9ZZZZ</name>
<protein>
    <submittedName>
        <fullName evidence="1">Uncharacterized protein</fullName>
    </submittedName>
</protein>
<dbReference type="EMBL" id="LAZR01015694">
    <property type="protein sequence ID" value="KKM07803.1"/>
    <property type="molecule type" value="Genomic_DNA"/>
</dbReference>
<accession>A0A0F9K9I7</accession>
<organism evidence="1">
    <name type="scientific">marine sediment metagenome</name>
    <dbReference type="NCBI Taxonomy" id="412755"/>
    <lineage>
        <taxon>unclassified sequences</taxon>
        <taxon>metagenomes</taxon>
        <taxon>ecological metagenomes</taxon>
    </lineage>
</organism>
<feature type="non-terminal residue" evidence="1">
    <location>
        <position position="1"/>
    </location>
</feature>
<sequence>VKVLVEHESESKKAIQALPGRPAIIIH</sequence>
<proteinExistence type="predicted"/>